<name>A0A5R8Z9D5_9ACTN</name>
<keyword evidence="2" id="KW-1185">Reference proteome</keyword>
<accession>A0A5R8Z9D5</accession>
<evidence type="ECO:0000313" key="1">
    <source>
        <dbReference type="EMBL" id="TLP62418.1"/>
    </source>
</evidence>
<comment type="caution">
    <text evidence="1">The sequence shown here is derived from an EMBL/GenBank/DDBJ whole genome shotgun (WGS) entry which is preliminary data.</text>
</comment>
<gene>
    <name evidence="1" type="ORF">FED44_10775</name>
</gene>
<proteinExistence type="predicted"/>
<protein>
    <submittedName>
        <fullName evidence="1">Uncharacterized protein</fullName>
    </submittedName>
</protein>
<dbReference type="Proteomes" id="UP000309033">
    <property type="component" value="Unassembled WGS sequence"/>
</dbReference>
<reference evidence="1" key="1">
    <citation type="submission" date="2019-05" db="EMBL/GenBank/DDBJ databases">
        <title>Isolation, diversity and antifungal activity of Actinobacteria from wheat.</title>
        <authorList>
            <person name="Yu B."/>
        </authorList>
    </citation>
    <scope>NUCLEOTIDE SEQUENCE [LARGE SCALE GENOMIC DNA]</scope>
    <source>
        <strain evidence="1">NEAU-HEGS1-5</strain>
    </source>
</reference>
<dbReference type="OrthoDB" id="3544160at2"/>
<sequence length="124" mass="13429">MPMDNPALTRFGELVQAAAELRPLELAELHEIGGVLSEVILTAAALAIRVEAESATLGKRYVLRDATGDPDPEARLAEVRQRMRRMVDLLQKADLHARRSHVAINRIVQTDPDAATGQPVASGS</sequence>
<organism evidence="1 2">
    <name type="scientific">Microbispora triticiradicis</name>
    <dbReference type="NCBI Taxonomy" id="2200763"/>
    <lineage>
        <taxon>Bacteria</taxon>
        <taxon>Bacillati</taxon>
        <taxon>Actinomycetota</taxon>
        <taxon>Actinomycetes</taxon>
        <taxon>Streptosporangiales</taxon>
        <taxon>Streptosporangiaceae</taxon>
        <taxon>Microbispora</taxon>
    </lineage>
</organism>
<evidence type="ECO:0000313" key="2">
    <source>
        <dbReference type="Proteomes" id="UP000309033"/>
    </source>
</evidence>
<dbReference type="AlphaFoldDB" id="A0A5R8Z9D5"/>
<dbReference type="EMBL" id="VANP01000003">
    <property type="protein sequence ID" value="TLP62418.1"/>
    <property type="molecule type" value="Genomic_DNA"/>
</dbReference>